<accession>A0A6A6WPD2</accession>
<protein>
    <submittedName>
        <fullName evidence="2">Uncharacterized protein</fullName>
    </submittedName>
</protein>
<dbReference type="AlphaFoldDB" id="A0A6A6WPD2"/>
<keyword evidence="3" id="KW-1185">Reference proteome</keyword>
<proteinExistence type="predicted"/>
<evidence type="ECO:0000313" key="3">
    <source>
        <dbReference type="Proteomes" id="UP000799757"/>
    </source>
</evidence>
<organism evidence="2 3">
    <name type="scientific">Melanomma pulvis-pyrius CBS 109.77</name>
    <dbReference type="NCBI Taxonomy" id="1314802"/>
    <lineage>
        <taxon>Eukaryota</taxon>
        <taxon>Fungi</taxon>
        <taxon>Dikarya</taxon>
        <taxon>Ascomycota</taxon>
        <taxon>Pezizomycotina</taxon>
        <taxon>Dothideomycetes</taxon>
        <taxon>Pleosporomycetidae</taxon>
        <taxon>Pleosporales</taxon>
        <taxon>Melanommataceae</taxon>
        <taxon>Melanomma</taxon>
    </lineage>
</organism>
<evidence type="ECO:0000256" key="1">
    <source>
        <dbReference type="SAM" id="MobiDB-lite"/>
    </source>
</evidence>
<evidence type="ECO:0000313" key="2">
    <source>
        <dbReference type="EMBL" id="KAF2785949.1"/>
    </source>
</evidence>
<feature type="compositionally biased region" description="Basic and acidic residues" evidence="1">
    <location>
        <begin position="28"/>
        <end position="56"/>
    </location>
</feature>
<sequence length="62" mass="6689">MSSEDRRALALALSDESTIKQLSSSGKAARDKRQDNQALKEAKEKAEAKQKAEAEKAQGQTG</sequence>
<dbReference type="EMBL" id="MU002595">
    <property type="protein sequence ID" value="KAF2785949.1"/>
    <property type="molecule type" value="Genomic_DNA"/>
</dbReference>
<gene>
    <name evidence="2" type="ORF">K505DRAFT_330680</name>
</gene>
<dbReference type="OrthoDB" id="3796223at2759"/>
<reference evidence="2" key="1">
    <citation type="journal article" date="2020" name="Stud. Mycol.">
        <title>101 Dothideomycetes genomes: a test case for predicting lifestyles and emergence of pathogens.</title>
        <authorList>
            <person name="Haridas S."/>
            <person name="Albert R."/>
            <person name="Binder M."/>
            <person name="Bloem J."/>
            <person name="Labutti K."/>
            <person name="Salamov A."/>
            <person name="Andreopoulos B."/>
            <person name="Baker S."/>
            <person name="Barry K."/>
            <person name="Bills G."/>
            <person name="Bluhm B."/>
            <person name="Cannon C."/>
            <person name="Castanera R."/>
            <person name="Culley D."/>
            <person name="Daum C."/>
            <person name="Ezra D."/>
            <person name="Gonzalez J."/>
            <person name="Henrissat B."/>
            <person name="Kuo A."/>
            <person name="Liang C."/>
            <person name="Lipzen A."/>
            <person name="Lutzoni F."/>
            <person name="Magnuson J."/>
            <person name="Mondo S."/>
            <person name="Nolan M."/>
            <person name="Ohm R."/>
            <person name="Pangilinan J."/>
            <person name="Park H.-J."/>
            <person name="Ramirez L."/>
            <person name="Alfaro M."/>
            <person name="Sun H."/>
            <person name="Tritt A."/>
            <person name="Yoshinaga Y."/>
            <person name="Zwiers L.-H."/>
            <person name="Turgeon B."/>
            <person name="Goodwin S."/>
            <person name="Spatafora J."/>
            <person name="Crous P."/>
            <person name="Grigoriev I."/>
        </authorList>
    </citation>
    <scope>NUCLEOTIDE SEQUENCE</scope>
    <source>
        <strain evidence="2">CBS 109.77</strain>
    </source>
</reference>
<dbReference type="Proteomes" id="UP000799757">
    <property type="component" value="Unassembled WGS sequence"/>
</dbReference>
<feature type="region of interest" description="Disordered" evidence="1">
    <location>
        <begin position="18"/>
        <end position="62"/>
    </location>
</feature>
<name>A0A6A6WPD2_9PLEO</name>